<evidence type="ECO:0000313" key="1">
    <source>
        <dbReference type="EMBL" id="KAF7286296.1"/>
    </source>
</evidence>
<reference evidence="1" key="1">
    <citation type="submission" date="2020-08" db="EMBL/GenBank/DDBJ databases">
        <title>Genome sequencing and assembly of the red palm weevil Rhynchophorus ferrugineus.</title>
        <authorList>
            <person name="Dias G.B."/>
            <person name="Bergman C.M."/>
            <person name="Manee M."/>
        </authorList>
    </citation>
    <scope>NUCLEOTIDE SEQUENCE</scope>
    <source>
        <strain evidence="1">AA-2017</strain>
        <tissue evidence="1">Whole larva</tissue>
    </source>
</reference>
<dbReference type="AlphaFoldDB" id="A0A834IUI2"/>
<dbReference type="EMBL" id="JAACXV010000030">
    <property type="protein sequence ID" value="KAF7286296.1"/>
    <property type="molecule type" value="Genomic_DNA"/>
</dbReference>
<organism evidence="1 2">
    <name type="scientific">Rhynchophorus ferrugineus</name>
    <name type="common">Red palm weevil</name>
    <name type="synonym">Curculio ferrugineus</name>
    <dbReference type="NCBI Taxonomy" id="354439"/>
    <lineage>
        <taxon>Eukaryota</taxon>
        <taxon>Metazoa</taxon>
        <taxon>Ecdysozoa</taxon>
        <taxon>Arthropoda</taxon>
        <taxon>Hexapoda</taxon>
        <taxon>Insecta</taxon>
        <taxon>Pterygota</taxon>
        <taxon>Neoptera</taxon>
        <taxon>Endopterygota</taxon>
        <taxon>Coleoptera</taxon>
        <taxon>Polyphaga</taxon>
        <taxon>Cucujiformia</taxon>
        <taxon>Curculionidae</taxon>
        <taxon>Dryophthorinae</taxon>
        <taxon>Rhynchophorus</taxon>
    </lineage>
</organism>
<sequence>MDVSFRIVTSHVHHQQPKKTIRRVSHLIEKPYSFRQWLAHCTARLSELFIVMSCPTAKVSFRCRRHLQIARGCKNIPLCLELLPRTKRKYYFKGAKGTFFLSSLSLPLSRPRTPARSSIECVVAEIGPPFCWIFLVGHTSRL</sequence>
<dbReference type="Proteomes" id="UP000625711">
    <property type="component" value="Unassembled WGS sequence"/>
</dbReference>
<protein>
    <submittedName>
        <fullName evidence="1">Uncharacterized protein</fullName>
    </submittedName>
</protein>
<evidence type="ECO:0000313" key="2">
    <source>
        <dbReference type="Proteomes" id="UP000625711"/>
    </source>
</evidence>
<accession>A0A834IUI2</accession>
<gene>
    <name evidence="1" type="ORF">GWI33_006168</name>
</gene>
<comment type="caution">
    <text evidence="1">The sequence shown here is derived from an EMBL/GenBank/DDBJ whole genome shotgun (WGS) entry which is preliminary data.</text>
</comment>
<name>A0A834IUI2_RHYFE</name>
<proteinExistence type="predicted"/>
<keyword evidence="2" id="KW-1185">Reference proteome</keyword>